<feature type="region of interest" description="Disordered" evidence="7">
    <location>
        <begin position="154"/>
        <end position="284"/>
    </location>
</feature>
<accession>A0A336M6V3</accession>
<dbReference type="Gene3D" id="3.30.160.60">
    <property type="entry name" value="Classic Zinc Finger"/>
    <property type="match status" value="2"/>
</dbReference>
<dbReference type="InterPro" id="IPR049899">
    <property type="entry name" value="Znf_C2HC_C3H"/>
</dbReference>
<comment type="similarity">
    <text evidence="1">Belongs to the ZC2HC1 family.</text>
</comment>
<evidence type="ECO:0000256" key="6">
    <source>
        <dbReference type="PROSITE-ProRule" id="PRU01371"/>
    </source>
</evidence>
<sequence>MALQGSTQRTSRLSQMQMRFQQKQQIEKEQKKIDLVGNSTVRIGSLSSGSSIDEKILTSTIGAGKVRQMFEERRTGVDKSYPLKPISGNVGKGSLTNSDKSHHIINGSGGIKAPPKSKSMNGIVLNKKPLVATHMDNEYQNKLERDPLNNTVLPTQARYNSTNRVPSIKNNRNSVSNTNGVNNNNNINSNSNNNHSQVDGVKQQFKATSTSANSRTVTPSTATANYPLTETNKKPSSSIETRKQTNTSAKTPTRSSPVKTPPKSAQRATPESEEPKKNFAPPPEGMVQCGVCGRNFLEERIAKHETICSKAAAKKRKIFDSTKARVAGTEAEVYVKKASKTKAKAIEQKIASKKGDWRKKHEDFINAIRAAKEVQAHIKAGKDIRDLPPPPPSDYSDYVQCPHCSRKFNESAAERHIPKCATMLHNKKKPAAKGRR</sequence>
<evidence type="ECO:0000256" key="4">
    <source>
        <dbReference type="ARBA" id="ARBA00022833"/>
    </source>
</evidence>
<feature type="domain" description="C2HC/C3H-type" evidence="8">
    <location>
        <begin position="397"/>
        <end position="426"/>
    </location>
</feature>
<keyword evidence="3 6" id="KW-0863">Zinc-finger</keyword>
<evidence type="ECO:0000256" key="3">
    <source>
        <dbReference type="ARBA" id="ARBA00022771"/>
    </source>
</evidence>
<dbReference type="VEuPathDB" id="VectorBase:CSON011051"/>
<dbReference type="EMBL" id="UFQS01000468">
    <property type="protein sequence ID" value="SSX04254.1"/>
    <property type="molecule type" value="Genomic_DNA"/>
</dbReference>
<organism evidence="10">
    <name type="scientific">Culicoides sonorensis</name>
    <name type="common">Biting midge</name>
    <dbReference type="NCBI Taxonomy" id="179676"/>
    <lineage>
        <taxon>Eukaryota</taxon>
        <taxon>Metazoa</taxon>
        <taxon>Ecdysozoa</taxon>
        <taxon>Arthropoda</taxon>
        <taxon>Hexapoda</taxon>
        <taxon>Insecta</taxon>
        <taxon>Pterygota</taxon>
        <taxon>Neoptera</taxon>
        <taxon>Endopterygota</taxon>
        <taxon>Diptera</taxon>
        <taxon>Nematocera</taxon>
        <taxon>Chironomoidea</taxon>
        <taxon>Ceratopogonidae</taxon>
        <taxon>Ceratopogoninae</taxon>
        <taxon>Culicoides</taxon>
        <taxon>Monoculicoides</taxon>
    </lineage>
</organism>
<dbReference type="PANTHER" id="PTHR14649">
    <property type="entry name" value="ZINC FINGER C2HC DOMAIN-CONTAINING PROTEIN 1C"/>
    <property type="match status" value="1"/>
</dbReference>
<dbReference type="Pfam" id="PF13913">
    <property type="entry name" value="zf-C2HC_2"/>
    <property type="match status" value="2"/>
</dbReference>
<reference evidence="9" key="1">
    <citation type="submission" date="2018-04" db="EMBL/GenBank/DDBJ databases">
        <authorList>
            <person name="Go L.Y."/>
            <person name="Mitchell J.A."/>
        </authorList>
    </citation>
    <scope>NUCLEOTIDE SEQUENCE</scope>
    <source>
        <tissue evidence="9">Whole organism</tissue>
    </source>
</reference>
<gene>
    <name evidence="10" type="primary">CSON011051</name>
</gene>
<feature type="compositionally biased region" description="Polar residues" evidence="7">
    <location>
        <begin position="205"/>
        <end position="258"/>
    </location>
</feature>
<dbReference type="AlphaFoldDB" id="A0A336M6V3"/>
<name>A0A336M6V3_CULSO</name>
<dbReference type="InterPro" id="IPR026104">
    <property type="entry name" value="ZNF_C2HC_dom_1C"/>
</dbReference>
<keyword evidence="5" id="KW-0175">Coiled coil</keyword>
<evidence type="ECO:0000259" key="8">
    <source>
        <dbReference type="PROSITE" id="PS52027"/>
    </source>
</evidence>
<keyword evidence="4" id="KW-0862">Zinc</keyword>
<protein>
    <submittedName>
        <fullName evidence="10">CSON011051 protein</fullName>
    </submittedName>
</protein>
<evidence type="ECO:0000313" key="10">
    <source>
        <dbReference type="EMBL" id="SSX24619.1"/>
    </source>
</evidence>
<reference evidence="10" key="2">
    <citation type="submission" date="2018-07" db="EMBL/GenBank/DDBJ databases">
        <authorList>
            <person name="Quirk P.G."/>
            <person name="Krulwich T.A."/>
        </authorList>
    </citation>
    <scope>NUCLEOTIDE SEQUENCE</scope>
</reference>
<proteinExistence type="inferred from homology"/>
<evidence type="ECO:0000313" key="9">
    <source>
        <dbReference type="EMBL" id="SSX04254.1"/>
    </source>
</evidence>
<feature type="compositionally biased region" description="Low complexity" evidence="7">
    <location>
        <begin position="170"/>
        <end position="196"/>
    </location>
</feature>
<keyword evidence="2" id="KW-0479">Metal-binding</keyword>
<feature type="domain" description="C2HC/C3H-type" evidence="8">
    <location>
        <begin position="285"/>
        <end position="314"/>
    </location>
</feature>
<dbReference type="GO" id="GO:0008270">
    <property type="term" value="F:zinc ion binding"/>
    <property type="evidence" value="ECO:0007669"/>
    <property type="project" value="UniProtKB-KW"/>
</dbReference>
<dbReference type="PROSITE" id="PS52027">
    <property type="entry name" value="ZF_C2HC_C3H"/>
    <property type="match status" value="2"/>
</dbReference>
<evidence type="ECO:0000256" key="7">
    <source>
        <dbReference type="SAM" id="MobiDB-lite"/>
    </source>
</evidence>
<dbReference type="PANTHER" id="PTHR14649:SF1">
    <property type="entry name" value="ZINC FINGER C2HC DOMAIN-CONTAINING PROTEIN 1C"/>
    <property type="match status" value="1"/>
</dbReference>
<feature type="compositionally biased region" description="Polar residues" evidence="7">
    <location>
        <begin position="154"/>
        <end position="169"/>
    </location>
</feature>
<evidence type="ECO:0000256" key="5">
    <source>
        <dbReference type="ARBA" id="ARBA00023054"/>
    </source>
</evidence>
<dbReference type="EMBL" id="UFQT01000468">
    <property type="protein sequence ID" value="SSX24619.1"/>
    <property type="molecule type" value="Genomic_DNA"/>
</dbReference>
<evidence type="ECO:0000256" key="1">
    <source>
        <dbReference type="ARBA" id="ARBA00010843"/>
    </source>
</evidence>
<dbReference type="OMA" id="APMRFQQ"/>
<evidence type="ECO:0000256" key="2">
    <source>
        <dbReference type="ARBA" id="ARBA00022723"/>
    </source>
</evidence>